<sequence>MTTLANEKTFTVCEEDCDLTSIFHVYFFAMCRLKSFPWSELETYLRDSASSALLSQIISKTVCHPICKSRPPSNQYQRLFLSELIKRHETTASEPLDELYDALAEVLRLEEQAQCHKSYRLPTGDFVSLIENQAVISEGTTGLVTWEAALCLAEWAMEHTDIFQGRSILELGSGMGLTGITVCKMCRPHKYIFSDCHPNVLRQLQRNLSLNNLAIQEFASTGASNTSGVQIMVKNLDWEVASQEHFKDLCVDVVIASDVVYDPEIVPCLVKLLSQFLICAEKDKVPNMYIASTIRNHETYASFRRELEASGIRQNIIPGPRRRVFPYDRSSQIELIKLHL</sequence>
<dbReference type="InterPro" id="IPR029426">
    <property type="entry name" value="FAM86_N"/>
</dbReference>
<proteinExistence type="inferred from homology"/>
<keyword evidence="2" id="KW-0489">Methyltransferase</keyword>
<reference evidence="6" key="3">
    <citation type="submission" date="2025-09" db="UniProtKB">
        <authorList>
            <consortium name="Ensembl"/>
        </authorList>
    </citation>
    <scope>IDENTIFICATION</scope>
</reference>
<dbReference type="AlphaFoldDB" id="A0A8C4X986"/>
<feature type="domain" description="FAM86 N-terminal" evidence="5">
    <location>
        <begin position="21"/>
        <end position="106"/>
    </location>
</feature>
<organism evidence="6 7">
    <name type="scientific">Erpetoichthys calabaricus</name>
    <name type="common">Rope fish</name>
    <name type="synonym">Calamoichthys calabaricus</name>
    <dbReference type="NCBI Taxonomy" id="27687"/>
    <lineage>
        <taxon>Eukaryota</taxon>
        <taxon>Metazoa</taxon>
        <taxon>Chordata</taxon>
        <taxon>Craniata</taxon>
        <taxon>Vertebrata</taxon>
        <taxon>Euteleostomi</taxon>
        <taxon>Actinopterygii</taxon>
        <taxon>Polypteriformes</taxon>
        <taxon>Polypteridae</taxon>
        <taxon>Erpetoichthys</taxon>
    </lineage>
</organism>
<dbReference type="GO" id="GO:0032259">
    <property type="term" value="P:methylation"/>
    <property type="evidence" value="ECO:0007669"/>
    <property type="project" value="UniProtKB-KW"/>
</dbReference>
<gene>
    <name evidence="6" type="primary">FAM86B2</name>
    <name evidence="6" type="synonym">eef2kmt</name>
</gene>
<dbReference type="Pfam" id="PF10294">
    <property type="entry name" value="Methyltransf_16"/>
    <property type="match status" value="1"/>
</dbReference>
<evidence type="ECO:0000256" key="2">
    <source>
        <dbReference type="ARBA" id="ARBA00022603"/>
    </source>
</evidence>
<evidence type="ECO:0000256" key="3">
    <source>
        <dbReference type="ARBA" id="ARBA00022679"/>
    </source>
</evidence>
<evidence type="ECO:0000313" key="7">
    <source>
        <dbReference type="Proteomes" id="UP000694620"/>
    </source>
</evidence>
<dbReference type="Proteomes" id="UP000694620">
    <property type="component" value="Chromosome 11"/>
</dbReference>
<dbReference type="Ensembl" id="ENSECRT00000014276.1">
    <property type="protein sequence ID" value="ENSECRP00000014034.1"/>
    <property type="gene ID" value="ENSECRG00000009360.1"/>
</dbReference>
<dbReference type="Gene3D" id="3.40.50.150">
    <property type="entry name" value="Vaccinia Virus protein VP39"/>
    <property type="match status" value="1"/>
</dbReference>
<keyword evidence="7" id="KW-1185">Reference proteome</keyword>
<dbReference type="OrthoDB" id="194386at2759"/>
<dbReference type="PANTHER" id="PTHR14614:SF130">
    <property type="entry name" value="PROTEIN-LYSINE N-METHYLTRANSFERASE EEF2KMT"/>
    <property type="match status" value="1"/>
</dbReference>
<evidence type="ECO:0000256" key="1">
    <source>
        <dbReference type="ARBA" id="ARBA00005511"/>
    </source>
</evidence>
<keyword evidence="3" id="KW-0808">Transferase</keyword>
<dbReference type="GO" id="GO:0032991">
    <property type="term" value="C:protein-containing complex"/>
    <property type="evidence" value="ECO:0007669"/>
    <property type="project" value="TreeGrafter"/>
</dbReference>
<dbReference type="GO" id="GO:0008168">
    <property type="term" value="F:methyltransferase activity"/>
    <property type="evidence" value="ECO:0007669"/>
    <property type="project" value="UniProtKB-KW"/>
</dbReference>
<evidence type="ECO:0000256" key="4">
    <source>
        <dbReference type="ARBA" id="ARBA00022691"/>
    </source>
</evidence>
<dbReference type="InterPro" id="IPR029063">
    <property type="entry name" value="SAM-dependent_MTases_sf"/>
</dbReference>
<dbReference type="GeneTree" id="ENSGT00940000164788"/>
<comment type="similarity">
    <text evidence="1">Belongs to the class I-like SAM-binding methyltransferase superfamily. EEF2KMT family.</text>
</comment>
<dbReference type="SUPFAM" id="SSF53335">
    <property type="entry name" value="S-adenosyl-L-methionine-dependent methyltransferases"/>
    <property type="match status" value="1"/>
</dbReference>
<name>A0A8C4X986_ERPCA</name>
<dbReference type="PANTHER" id="PTHR14614">
    <property type="entry name" value="HEPATOCELLULAR CARCINOMA-ASSOCIATED ANTIGEN"/>
    <property type="match status" value="1"/>
</dbReference>
<protein>
    <submittedName>
        <fullName evidence="6">Eukaryotic elongation factor 2 lysine methyltransferase</fullName>
    </submittedName>
</protein>
<dbReference type="Pfam" id="PF14904">
    <property type="entry name" value="FAM86"/>
    <property type="match status" value="1"/>
</dbReference>
<dbReference type="InterPro" id="IPR019410">
    <property type="entry name" value="Methyltransf_16"/>
</dbReference>
<accession>A0A8C4X986</accession>
<reference evidence="6" key="2">
    <citation type="submission" date="2025-08" db="UniProtKB">
        <authorList>
            <consortium name="Ensembl"/>
        </authorList>
    </citation>
    <scope>IDENTIFICATION</scope>
</reference>
<evidence type="ECO:0000259" key="5">
    <source>
        <dbReference type="Pfam" id="PF14904"/>
    </source>
</evidence>
<reference evidence="6" key="1">
    <citation type="submission" date="2021-06" db="EMBL/GenBank/DDBJ databases">
        <authorList>
            <consortium name="Wellcome Sanger Institute Data Sharing"/>
        </authorList>
    </citation>
    <scope>NUCLEOTIDE SEQUENCE [LARGE SCALE GENOMIC DNA]</scope>
</reference>
<keyword evidence="4" id="KW-0949">S-adenosyl-L-methionine</keyword>
<evidence type="ECO:0000313" key="6">
    <source>
        <dbReference type="Ensembl" id="ENSECRP00000014034.1"/>
    </source>
</evidence>